<feature type="transmembrane region" description="Helical" evidence="1">
    <location>
        <begin position="109"/>
        <end position="132"/>
    </location>
</feature>
<comment type="caution">
    <text evidence="2">The sequence shown here is derived from an EMBL/GenBank/DDBJ whole genome shotgun (WGS) entry which is preliminary data.</text>
</comment>
<keyword evidence="1" id="KW-0472">Membrane</keyword>
<dbReference type="AlphaFoldDB" id="A0A9Q3XCG0"/>
<name>A0A9Q3XCG0_9SPHN</name>
<reference evidence="2" key="1">
    <citation type="submission" date="2021-06" db="EMBL/GenBank/DDBJ databases">
        <title>50 bacteria genomes isolated from Dapeng, Shenzhen, China.</title>
        <authorList>
            <person name="Zheng W."/>
            <person name="Yu S."/>
            <person name="Huang Y."/>
        </authorList>
    </citation>
    <scope>NUCLEOTIDE SEQUENCE</scope>
    <source>
        <strain evidence="2">DP4N28-2</strain>
    </source>
</reference>
<evidence type="ECO:0000313" key="2">
    <source>
        <dbReference type="EMBL" id="MBY6216731.1"/>
    </source>
</evidence>
<dbReference type="Proteomes" id="UP000824927">
    <property type="component" value="Unassembled WGS sequence"/>
</dbReference>
<proteinExistence type="predicted"/>
<protein>
    <submittedName>
        <fullName evidence="2">DUF2975 domain-containing protein</fullName>
    </submittedName>
</protein>
<dbReference type="Pfam" id="PF11188">
    <property type="entry name" value="DUF2975"/>
    <property type="match status" value="1"/>
</dbReference>
<feature type="transmembrane region" description="Helical" evidence="1">
    <location>
        <begin position="60"/>
        <end position="83"/>
    </location>
</feature>
<dbReference type="EMBL" id="JAHVKP010000001">
    <property type="protein sequence ID" value="MBY6216731.1"/>
    <property type="molecule type" value="Genomic_DNA"/>
</dbReference>
<keyword evidence="1" id="KW-0812">Transmembrane</keyword>
<evidence type="ECO:0000313" key="3">
    <source>
        <dbReference type="Proteomes" id="UP000824927"/>
    </source>
</evidence>
<feature type="transmembrane region" description="Helical" evidence="1">
    <location>
        <begin position="144"/>
        <end position="164"/>
    </location>
</feature>
<keyword evidence="1" id="KW-1133">Transmembrane helix</keyword>
<feature type="transmembrane region" description="Helical" evidence="1">
    <location>
        <begin position="16"/>
        <end position="40"/>
    </location>
</feature>
<dbReference type="InterPro" id="IPR021354">
    <property type="entry name" value="DUF2975"/>
</dbReference>
<gene>
    <name evidence="2" type="ORF">KUV31_00065</name>
</gene>
<accession>A0A9Q3XCG0</accession>
<evidence type="ECO:0000256" key="1">
    <source>
        <dbReference type="SAM" id="Phobius"/>
    </source>
</evidence>
<sequence length="178" mass="18715">MSNPLANDALLKFGRILTVIVQALLGLGAIALIVAIPVIWLSKSHIAEAMSADSSLSLGATLAAITVVLLLGFVMVSLAFVFFRNLKHIIDSVGEGDPFVPENARRLSVMGWITLGIQVVALPVAGIALLAAKAFEEQNFTVDAGLDLGAIILAVTLFILARVFRHGAAMRADLEGTV</sequence>
<organism evidence="2 3">
    <name type="scientific">Qipengyuania aquimaris</name>
    <dbReference type="NCBI Taxonomy" id="255984"/>
    <lineage>
        <taxon>Bacteria</taxon>
        <taxon>Pseudomonadati</taxon>
        <taxon>Pseudomonadota</taxon>
        <taxon>Alphaproteobacteria</taxon>
        <taxon>Sphingomonadales</taxon>
        <taxon>Erythrobacteraceae</taxon>
        <taxon>Qipengyuania</taxon>
    </lineage>
</organism>
<dbReference type="RefSeq" id="WP_222404043.1">
    <property type="nucleotide sequence ID" value="NZ_CP095080.1"/>
</dbReference>